<name>A0A0M0KWW1_9BACI</name>
<evidence type="ECO:0000313" key="4">
    <source>
        <dbReference type="Proteomes" id="UP000037558"/>
    </source>
</evidence>
<dbReference type="Proteomes" id="UP000037558">
    <property type="component" value="Unassembled WGS sequence"/>
</dbReference>
<reference evidence="4" key="1">
    <citation type="submission" date="2015-08" db="EMBL/GenBank/DDBJ databases">
        <title>Fjat-14210 dsm16467.</title>
        <authorList>
            <person name="Liu B."/>
            <person name="Wang J."/>
            <person name="Zhu Y."/>
            <person name="Liu G."/>
            <person name="Chen Q."/>
            <person name="Chen Z."/>
            <person name="Lan J."/>
            <person name="Che J."/>
            <person name="Ge C."/>
            <person name="Shi H."/>
            <person name="Pan Z."/>
            <person name="Liu X."/>
        </authorList>
    </citation>
    <scope>NUCLEOTIDE SEQUENCE [LARGE SCALE GENOMIC DNA]</scope>
    <source>
        <strain evidence="4">DSM 16467</strain>
    </source>
</reference>
<gene>
    <name evidence="3" type="ORF">AMD01_17175</name>
</gene>
<dbReference type="InterPro" id="IPR038157">
    <property type="entry name" value="FeoA_core_dom"/>
</dbReference>
<dbReference type="EMBL" id="LILC01000023">
    <property type="protein sequence ID" value="KOO42873.1"/>
    <property type="molecule type" value="Genomic_DNA"/>
</dbReference>
<dbReference type="SUPFAM" id="SSF50037">
    <property type="entry name" value="C-terminal domain of transcriptional repressors"/>
    <property type="match status" value="1"/>
</dbReference>
<dbReference type="InterPro" id="IPR008988">
    <property type="entry name" value="Transcriptional_repressor_C"/>
</dbReference>
<dbReference type="STRING" id="284581.AMD01_17175"/>
<proteinExistence type="predicted"/>
<evidence type="ECO:0000259" key="2">
    <source>
        <dbReference type="SMART" id="SM00899"/>
    </source>
</evidence>
<dbReference type="Gene3D" id="2.30.30.90">
    <property type="match status" value="1"/>
</dbReference>
<dbReference type="PANTHER" id="PTHR42954">
    <property type="entry name" value="FE(2+) TRANSPORT PROTEIN A"/>
    <property type="match status" value="1"/>
</dbReference>
<keyword evidence="1" id="KW-0408">Iron</keyword>
<dbReference type="PATRIC" id="fig|284581.3.peg.2942"/>
<feature type="domain" description="Ferrous iron transporter FeoA-like" evidence="2">
    <location>
        <begin position="2"/>
        <end position="75"/>
    </location>
</feature>
<sequence>MMKLSEIKPNVSFKIQRLSNLHPVTKRRLKDMGISEGQCVCVRRYCPFGGPCMIEASGQLIGLRRKDTGYIEGELA</sequence>
<dbReference type="SMART" id="SM00899">
    <property type="entry name" value="FeoA"/>
    <property type="match status" value="1"/>
</dbReference>
<organism evidence="3 4">
    <name type="scientific">Priestia koreensis</name>
    <dbReference type="NCBI Taxonomy" id="284581"/>
    <lineage>
        <taxon>Bacteria</taxon>
        <taxon>Bacillati</taxon>
        <taxon>Bacillota</taxon>
        <taxon>Bacilli</taxon>
        <taxon>Bacillales</taxon>
        <taxon>Bacillaceae</taxon>
        <taxon>Priestia</taxon>
    </lineage>
</organism>
<keyword evidence="4" id="KW-1185">Reference proteome</keyword>
<dbReference type="InterPro" id="IPR007167">
    <property type="entry name" value="Fe-transptr_FeoA-like"/>
</dbReference>
<dbReference type="GO" id="GO:0046914">
    <property type="term" value="F:transition metal ion binding"/>
    <property type="evidence" value="ECO:0007669"/>
    <property type="project" value="InterPro"/>
</dbReference>
<dbReference type="PANTHER" id="PTHR42954:SF1">
    <property type="entry name" value="FERROUS IRON TRANSPORTER FEOA DOMAIN-CONTAINING PROTEIN"/>
    <property type="match status" value="1"/>
</dbReference>
<dbReference type="RefSeq" id="WP_242175471.1">
    <property type="nucleotide sequence ID" value="NZ_CP061868.1"/>
</dbReference>
<dbReference type="Pfam" id="PF04023">
    <property type="entry name" value="FeoA"/>
    <property type="match status" value="1"/>
</dbReference>
<evidence type="ECO:0000313" key="3">
    <source>
        <dbReference type="EMBL" id="KOO42873.1"/>
    </source>
</evidence>
<protein>
    <recommendedName>
        <fullName evidence="2">Ferrous iron transporter FeoA-like domain-containing protein</fullName>
    </recommendedName>
</protein>
<dbReference type="AlphaFoldDB" id="A0A0M0KWW1"/>
<dbReference type="InterPro" id="IPR052713">
    <property type="entry name" value="FeoA"/>
</dbReference>
<accession>A0A0M0KWW1</accession>
<comment type="caution">
    <text evidence="3">The sequence shown here is derived from an EMBL/GenBank/DDBJ whole genome shotgun (WGS) entry which is preliminary data.</text>
</comment>
<evidence type="ECO:0000256" key="1">
    <source>
        <dbReference type="ARBA" id="ARBA00023004"/>
    </source>
</evidence>